<organism evidence="2 3">
    <name type="scientific">Lentzea atacamensis</name>
    <dbReference type="NCBI Taxonomy" id="531938"/>
    <lineage>
        <taxon>Bacteria</taxon>
        <taxon>Bacillati</taxon>
        <taxon>Actinomycetota</taxon>
        <taxon>Actinomycetes</taxon>
        <taxon>Pseudonocardiales</taxon>
        <taxon>Pseudonocardiaceae</taxon>
        <taxon>Lentzea</taxon>
    </lineage>
</organism>
<evidence type="ECO:0000313" key="2">
    <source>
        <dbReference type="EMBL" id="PWK84586.1"/>
    </source>
</evidence>
<feature type="region of interest" description="Disordered" evidence="1">
    <location>
        <begin position="123"/>
        <end position="160"/>
    </location>
</feature>
<name>A0A316HVF0_9PSEU</name>
<reference evidence="2 3" key="1">
    <citation type="submission" date="2018-05" db="EMBL/GenBank/DDBJ databases">
        <title>Genomic Encyclopedia of Type Strains, Phase IV (KMG-IV): sequencing the most valuable type-strain genomes for metagenomic binning, comparative biology and taxonomic classification.</title>
        <authorList>
            <person name="Goeker M."/>
        </authorList>
    </citation>
    <scope>NUCLEOTIDE SEQUENCE [LARGE SCALE GENOMIC DNA]</scope>
    <source>
        <strain evidence="2 3">DSM 45480</strain>
    </source>
</reference>
<dbReference type="AlphaFoldDB" id="A0A316HVF0"/>
<evidence type="ECO:0000256" key="1">
    <source>
        <dbReference type="SAM" id="MobiDB-lite"/>
    </source>
</evidence>
<proteinExistence type="predicted"/>
<gene>
    <name evidence="2" type="ORF">C8D88_108201</name>
</gene>
<feature type="compositionally biased region" description="Low complexity" evidence="1">
    <location>
        <begin position="22"/>
        <end position="31"/>
    </location>
</feature>
<sequence>MDTGPEKRSGGHPCARGRRRPAAALDAAAGTTPAARARAAVGEGTLDHLGSPGWSGCSWAVQALLTFTADAGSFFALGGQDVGVAGIGVAPSQISLGRAGEHGAVGAVGVALRERAQWQKKTTGRRVGARRLQWEPTPVRSSRADADGSPIDHVAHTDLV</sequence>
<dbReference type="Proteomes" id="UP000246005">
    <property type="component" value="Unassembled WGS sequence"/>
</dbReference>
<protein>
    <submittedName>
        <fullName evidence="2">Uncharacterized protein</fullName>
    </submittedName>
</protein>
<accession>A0A316HVF0</accession>
<dbReference type="EMBL" id="QGHB01000008">
    <property type="protein sequence ID" value="PWK84586.1"/>
    <property type="molecule type" value="Genomic_DNA"/>
</dbReference>
<evidence type="ECO:0000313" key="3">
    <source>
        <dbReference type="Proteomes" id="UP000246005"/>
    </source>
</evidence>
<comment type="caution">
    <text evidence="2">The sequence shown here is derived from an EMBL/GenBank/DDBJ whole genome shotgun (WGS) entry which is preliminary data.</text>
</comment>
<feature type="region of interest" description="Disordered" evidence="1">
    <location>
        <begin position="1"/>
        <end position="31"/>
    </location>
</feature>